<reference evidence="9 10" key="1">
    <citation type="submission" date="2019-03" db="EMBL/GenBank/DDBJ databases">
        <authorList>
            <person name="Gaulin E."/>
            <person name="Dumas B."/>
        </authorList>
    </citation>
    <scope>NUCLEOTIDE SEQUENCE [LARGE SCALE GENOMIC DNA]</scope>
    <source>
        <strain evidence="9">CBS 568.67</strain>
    </source>
</reference>
<evidence type="ECO:0000256" key="4">
    <source>
        <dbReference type="PROSITE-ProRule" id="PRU10141"/>
    </source>
</evidence>
<evidence type="ECO:0000313" key="10">
    <source>
        <dbReference type="Proteomes" id="UP000332933"/>
    </source>
</evidence>
<dbReference type="EMBL" id="VJMH01005284">
    <property type="protein sequence ID" value="KAF0697858.1"/>
    <property type="molecule type" value="Genomic_DNA"/>
</dbReference>
<dbReference type="Pfam" id="PF00069">
    <property type="entry name" value="Pkinase"/>
    <property type="match status" value="1"/>
</dbReference>
<keyword evidence="2 4" id="KW-0547">Nucleotide-binding</keyword>
<dbReference type="InterPro" id="IPR008271">
    <property type="entry name" value="Ser/Thr_kinase_AS"/>
</dbReference>
<name>A0A485KT59_9STRA</name>
<dbReference type="SUPFAM" id="SSF52058">
    <property type="entry name" value="L domain-like"/>
    <property type="match status" value="1"/>
</dbReference>
<keyword evidence="5" id="KW-0812">Transmembrane</keyword>
<evidence type="ECO:0000256" key="3">
    <source>
        <dbReference type="ARBA" id="ARBA00022840"/>
    </source>
</evidence>
<protein>
    <submittedName>
        <fullName evidence="9">Aste57867_11480 protein</fullName>
    </submittedName>
</protein>
<dbReference type="AlphaFoldDB" id="A0A485KT59"/>
<dbReference type="OrthoDB" id="346907at2759"/>
<dbReference type="PANTHER" id="PTHR44329">
    <property type="entry name" value="SERINE/THREONINE-PROTEIN KINASE TNNI3K-RELATED"/>
    <property type="match status" value="1"/>
</dbReference>
<proteinExistence type="predicted"/>
<feature type="signal peptide" evidence="6">
    <location>
        <begin position="1"/>
        <end position="16"/>
    </location>
</feature>
<feature type="chain" id="PRO_5033437137" evidence="6">
    <location>
        <begin position="17"/>
        <end position="679"/>
    </location>
</feature>
<dbReference type="SMART" id="SM00220">
    <property type="entry name" value="S_TKc"/>
    <property type="match status" value="1"/>
</dbReference>
<organism evidence="9 10">
    <name type="scientific">Aphanomyces stellatus</name>
    <dbReference type="NCBI Taxonomy" id="120398"/>
    <lineage>
        <taxon>Eukaryota</taxon>
        <taxon>Sar</taxon>
        <taxon>Stramenopiles</taxon>
        <taxon>Oomycota</taxon>
        <taxon>Saprolegniomycetes</taxon>
        <taxon>Saprolegniales</taxon>
        <taxon>Verrucalvaceae</taxon>
        <taxon>Aphanomyces</taxon>
    </lineage>
</organism>
<dbReference type="PROSITE" id="PS50011">
    <property type="entry name" value="PROTEIN_KINASE_DOM"/>
    <property type="match status" value="1"/>
</dbReference>
<keyword evidence="5" id="KW-0472">Membrane</keyword>
<dbReference type="InterPro" id="IPR000719">
    <property type="entry name" value="Prot_kinase_dom"/>
</dbReference>
<reference evidence="8" key="2">
    <citation type="submission" date="2019-06" db="EMBL/GenBank/DDBJ databases">
        <title>Genomics analysis of Aphanomyces spp. identifies a new class of oomycete effector associated with host adaptation.</title>
        <authorList>
            <person name="Gaulin E."/>
        </authorList>
    </citation>
    <scope>NUCLEOTIDE SEQUENCE</scope>
    <source>
        <strain evidence="8">CBS 578.67</strain>
    </source>
</reference>
<sequence length="679" mass="75438">MLAILTLAALASRALSDCAYSNLPSAVTSVCAQDLAQCQGSTNGCKLDRLTCSNATNNGTCNALGSYVDWRTTSGSFGNCSDPIDFPIYIQDVAFAPEFSSLTFNCYKLVIPRTMKWANNLTYLYIYSGGLTSVPPVPPTVQYLSFWGNLLSTSSELAMIPKSTIFLDVGKNQFSELTHLDWSNLTFAYDTYSRLLYIIEPRSRVYFNNALRRMENISFGKNILTLDLTNITLTSWIMSNDTFKILDNKLLPEHPQSDSRYQGNLSTAGYLCNFTSITSDPIECDAKGGMIQELWASSRLNRFYANQNSNFTVCVLRDLVTPVTNVPTTPAPTTSSLSTGATIGIAAGAAFLIGLAFFVVILRRQRQAKEAQTLYDLNNTPTLSQGEEAGLNMQELTLCRLDHTALKLQKKIGSGAFADVWLGTFDGEAVAVKKMHANRVTITQLQSFVEEIKLMRTFDSPYIVKLVGAVWTRPSDVKCVMELMDSGDLKDYLDKHSAMDFKWNDKYLNIHSIVQALAYLHSLNIVHRDLKSRNVLLDTKKGTKLTDFGISKEDMQATMTMGVGTFRWMAPEVIQDKAYGVSADIYSFGMLLSEFDTHHIPYENLKNQANGQPLSDSAIMVKVVGGTIKPTFTPNCPSWVLNMAMQCLAYNPEDRPTAMELSHLIRTELRNLAPNLFSM</sequence>
<keyword evidence="1" id="KW-0418">Kinase</keyword>
<dbReference type="PANTHER" id="PTHR44329:SF214">
    <property type="entry name" value="PROTEIN KINASE DOMAIN-CONTAINING PROTEIN"/>
    <property type="match status" value="1"/>
</dbReference>
<gene>
    <name evidence="9" type="primary">Aste57867_11480</name>
    <name evidence="8" type="ORF">As57867_011437</name>
    <name evidence="9" type="ORF">ASTE57867_11480</name>
</gene>
<dbReference type="InterPro" id="IPR051681">
    <property type="entry name" value="Ser/Thr_Kinases-Pseudokinases"/>
</dbReference>
<accession>A0A485KT59</accession>
<dbReference type="InterPro" id="IPR032675">
    <property type="entry name" value="LRR_dom_sf"/>
</dbReference>
<dbReference type="Gene3D" id="1.10.510.10">
    <property type="entry name" value="Transferase(Phosphotransferase) domain 1"/>
    <property type="match status" value="1"/>
</dbReference>
<dbReference type="InterPro" id="IPR017441">
    <property type="entry name" value="Protein_kinase_ATP_BS"/>
</dbReference>
<dbReference type="InterPro" id="IPR001245">
    <property type="entry name" value="Ser-Thr/Tyr_kinase_cat_dom"/>
</dbReference>
<evidence type="ECO:0000259" key="7">
    <source>
        <dbReference type="PROSITE" id="PS50011"/>
    </source>
</evidence>
<evidence type="ECO:0000313" key="8">
    <source>
        <dbReference type="EMBL" id="KAF0697858.1"/>
    </source>
</evidence>
<evidence type="ECO:0000256" key="2">
    <source>
        <dbReference type="ARBA" id="ARBA00022741"/>
    </source>
</evidence>
<evidence type="ECO:0000256" key="5">
    <source>
        <dbReference type="SAM" id="Phobius"/>
    </source>
</evidence>
<keyword evidence="1" id="KW-0808">Transferase</keyword>
<keyword evidence="10" id="KW-1185">Reference proteome</keyword>
<dbReference type="GO" id="GO:0005524">
    <property type="term" value="F:ATP binding"/>
    <property type="evidence" value="ECO:0007669"/>
    <property type="project" value="UniProtKB-UniRule"/>
</dbReference>
<dbReference type="PRINTS" id="PR00109">
    <property type="entry name" value="TYRKINASE"/>
</dbReference>
<dbReference type="InterPro" id="IPR011009">
    <property type="entry name" value="Kinase-like_dom_sf"/>
</dbReference>
<feature type="domain" description="Protein kinase" evidence="7">
    <location>
        <begin position="406"/>
        <end position="666"/>
    </location>
</feature>
<dbReference type="PROSITE" id="PS00107">
    <property type="entry name" value="PROTEIN_KINASE_ATP"/>
    <property type="match status" value="1"/>
</dbReference>
<dbReference type="Gene3D" id="3.80.10.10">
    <property type="entry name" value="Ribonuclease Inhibitor"/>
    <property type="match status" value="1"/>
</dbReference>
<evidence type="ECO:0000313" key="9">
    <source>
        <dbReference type="EMBL" id="VFT88341.1"/>
    </source>
</evidence>
<dbReference type="SUPFAM" id="SSF56112">
    <property type="entry name" value="Protein kinase-like (PK-like)"/>
    <property type="match status" value="1"/>
</dbReference>
<evidence type="ECO:0000256" key="6">
    <source>
        <dbReference type="SAM" id="SignalP"/>
    </source>
</evidence>
<dbReference type="Proteomes" id="UP000332933">
    <property type="component" value="Unassembled WGS sequence"/>
</dbReference>
<evidence type="ECO:0000256" key="1">
    <source>
        <dbReference type="ARBA" id="ARBA00022527"/>
    </source>
</evidence>
<keyword evidence="1" id="KW-0723">Serine/threonine-protein kinase</keyword>
<dbReference type="GO" id="GO:0004674">
    <property type="term" value="F:protein serine/threonine kinase activity"/>
    <property type="evidence" value="ECO:0007669"/>
    <property type="project" value="UniProtKB-KW"/>
</dbReference>
<feature type="transmembrane region" description="Helical" evidence="5">
    <location>
        <begin position="341"/>
        <end position="362"/>
    </location>
</feature>
<dbReference type="PROSITE" id="PS00108">
    <property type="entry name" value="PROTEIN_KINASE_ST"/>
    <property type="match status" value="1"/>
</dbReference>
<dbReference type="EMBL" id="CAADRA010005305">
    <property type="protein sequence ID" value="VFT88341.1"/>
    <property type="molecule type" value="Genomic_DNA"/>
</dbReference>
<keyword evidence="6" id="KW-0732">Signal</keyword>
<keyword evidence="3 4" id="KW-0067">ATP-binding</keyword>
<feature type="binding site" evidence="4">
    <location>
        <position position="434"/>
    </location>
    <ligand>
        <name>ATP</name>
        <dbReference type="ChEBI" id="CHEBI:30616"/>
    </ligand>
</feature>
<keyword evidence="5" id="KW-1133">Transmembrane helix</keyword>